<evidence type="ECO:0000313" key="3">
    <source>
        <dbReference type="Proteomes" id="UP000724874"/>
    </source>
</evidence>
<keyword evidence="1" id="KW-1133">Transmembrane helix</keyword>
<keyword evidence="1" id="KW-0812">Transmembrane</keyword>
<feature type="non-terminal residue" evidence="2">
    <location>
        <position position="350"/>
    </location>
</feature>
<evidence type="ECO:0000313" key="2">
    <source>
        <dbReference type="EMBL" id="KAF8895726.1"/>
    </source>
</evidence>
<dbReference type="InterPro" id="IPR051288">
    <property type="entry name" value="Serum_paraoxonase/arylesterase"/>
</dbReference>
<evidence type="ECO:0000256" key="1">
    <source>
        <dbReference type="SAM" id="Phobius"/>
    </source>
</evidence>
<protein>
    <recommendedName>
        <fullName evidence="4">SMP-30/Gluconolactonase/LRE-like region domain-containing protein</fullName>
    </recommendedName>
</protein>
<dbReference type="AlphaFoldDB" id="A0A9P5TL16"/>
<dbReference type="PANTHER" id="PTHR11799:SF12">
    <property type="entry name" value="PARAOXONASE-RELATED"/>
    <property type="match status" value="1"/>
</dbReference>
<accession>A0A9P5TL16</accession>
<reference evidence="2" key="1">
    <citation type="submission" date="2020-11" db="EMBL/GenBank/DDBJ databases">
        <authorList>
            <consortium name="DOE Joint Genome Institute"/>
            <person name="Ahrendt S."/>
            <person name="Riley R."/>
            <person name="Andreopoulos W."/>
            <person name="LaButti K."/>
            <person name="Pangilinan J."/>
            <person name="Ruiz-duenas F.J."/>
            <person name="Barrasa J.M."/>
            <person name="Sanchez-Garcia M."/>
            <person name="Camarero S."/>
            <person name="Miyauchi S."/>
            <person name="Serrano A."/>
            <person name="Linde D."/>
            <person name="Babiker R."/>
            <person name="Drula E."/>
            <person name="Ayuso-Fernandez I."/>
            <person name="Pacheco R."/>
            <person name="Padilla G."/>
            <person name="Ferreira P."/>
            <person name="Barriuso J."/>
            <person name="Kellner H."/>
            <person name="Castanera R."/>
            <person name="Alfaro M."/>
            <person name="Ramirez L."/>
            <person name="Pisabarro A.G."/>
            <person name="Kuo A."/>
            <person name="Tritt A."/>
            <person name="Lipzen A."/>
            <person name="He G."/>
            <person name="Yan M."/>
            <person name="Ng V."/>
            <person name="Cullen D."/>
            <person name="Martin F."/>
            <person name="Rosso M.-N."/>
            <person name="Henrissat B."/>
            <person name="Hibbett D."/>
            <person name="Martinez A.T."/>
            <person name="Grigoriev I.V."/>
        </authorList>
    </citation>
    <scope>NUCLEOTIDE SEQUENCE</scope>
    <source>
        <strain evidence="2">AH 44721</strain>
    </source>
</reference>
<sequence length="350" mass="38296">MHSQSILNFLAFFLALFGGLWQFYLKPRLSILGYGRQIQLINNEYCKKVPQLPACEKIILHEPSGVIYLACSTPQGRVHWTPAVGRLNATGASRDDYVATYDPKTSTVTRLDVLGFESERGLSLHGMDVVPSVADPSQLFVYLVNHRAPLNGLAKHLGADSVIEIFKTTSGSKIMTHIKTVKNPIINTPNDIVGSPDGKSFYFTNDHGAKVGLVRELDILGRSTSSVGYCHLENGCHYAIQNMQGNNGIAKAPNGTFYVANCIFGGLSVLESQADNTLVLKDIIPTDRPMDNVFVDSEGFVWAAGFPDVWTTLIKHFSDPSIPSPTTTLRFAANDDVNSTLQGAKYKVET</sequence>
<dbReference type="EMBL" id="JADNYJ010000061">
    <property type="protein sequence ID" value="KAF8895726.1"/>
    <property type="molecule type" value="Genomic_DNA"/>
</dbReference>
<evidence type="ECO:0008006" key="4">
    <source>
        <dbReference type="Google" id="ProtNLM"/>
    </source>
</evidence>
<dbReference type="SUPFAM" id="SSF63829">
    <property type="entry name" value="Calcium-dependent phosphotriesterase"/>
    <property type="match status" value="1"/>
</dbReference>
<dbReference type="InterPro" id="IPR011042">
    <property type="entry name" value="6-blade_b-propeller_TolB-like"/>
</dbReference>
<proteinExistence type="predicted"/>
<comment type="caution">
    <text evidence="2">The sequence shown here is derived from an EMBL/GenBank/DDBJ whole genome shotgun (WGS) entry which is preliminary data.</text>
</comment>
<dbReference type="Gene3D" id="2.120.10.30">
    <property type="entry name" value="TolB, C-terminal domain"/>
    <property type="match status" value="1"/>
</dbReference>
<feature type="transmembrane region" description="Helical" evidence="1">
    <location>
        <begin position="6"/>
        <end position="25"/>
    </location>
</feature>
<name>A0A9P5TL16_GYMJU</name>
<dbReference type="Proteomes" id="UP000724874">
    <property type="component" value="Unassembled WGS sequence"/>
</dbReference>
<keyword evidence="1" id="KW-0472">Membrane</keyword>
<organism evidence="2 3">
    <name type="scientific">Gymnopilus junonius</name>
    <name type="common">Spectacular rustgill mushroom</name>
    <name type="synonym">Gymnopilus spectabilis subsp. junonius</name>
    <dbReference type="NCBI Taxonomy" id="109634"/>
    <lineage>
        <taxon>Eukaryota</taxon>
        <taxon>Fungi</taxon>
        <taxon>Dikarya</taxon>
        <taxon>Basidiomycota</taxon>
        <taxon>Agaricomycotina</taxon>
        <taxon>Agaricomycetes</taxon>
        <taxon>Agaricomycetidae</taxon>
        <taxon>Agaricales</taxon>
        <taxon>Agaricineae</taxon>
        <taxon>Hymenogastraceae</taxon>
        <taxon>Gymnopilus</taxon>
    </lineage>
</organism>
<gene>
    <name evidence="2" type="ORF">CPB84DRAFT_1710412</name>
</gene>
<keyword evidence="3" id="KW-1185">Reference proteome</keyword>
<dbReference type="OrthoDB" id="5307922at2759"/>
<dbReference type="PANTHER" id="PTHR11799">
    <property type="entry name" value="PARAOXONASE"/>
    <property type="match status" value="1"/>
</dbReference>